<feature type="compositionally biased region" description="Polar residues" evidence="5">
    <location>
        <begin position="671"/>
        <end position="685"/>
    </location>
</feature>
<accession>R7TWF0</accession>
<dbReference type="Gene3D" id="1.10.510.10">
    <property type="entry name" value="Transferase(Phosphotransferase) domain 1"/>
    <property type="match status" value="1"/>
</dbReference>
<comment type="function">
    <text evidence="4">Regulates COPI-mediated retrograde protein traffic at the interface between the Golgi apparatus and the endoplasmic reticulum. Involved in the maintenance of the Golgi apparatus morphology.</text>
</comment>
<dbReference type="Proteomes" id="UP000014760">
    <property type="component" value="Unassembled WGS sequence"/>
</dbReference>
<feature type="compositionally biased region" description="Polar residues" evidence="5">
    <location>
        <begin position="597"/>
        <end position="610"/>
    </location>
</feature>
<dbReference type="OrthoDB" id="447103at2759"/>
<evidence type="ECO:0000256" key="5">
    <source>
        <dbReference type="SAM" id="MobiDB-lite"/>
    </source>
</evidence>
<dbReference type="GO" id="GO:0004672">
    <property type="term" value="F:protein kinase activity"/>
    <property type="evidence" value="ECO:0007669"/>
    <property type="project" value="InterPro"/>
</dbReference>
<dbReference type="PANTHER" id="PTHR12984:SF3">
    <property type="entry name" value="N-TERMINAL KINASE-LIKE PROTEIN"/>
    <property type="match status" value="1"/>
</dbReference>
<dbReference type="Gene3D" id="3.30.200.20">
    <property type="entry name" value="Phosphorylase Kinase, domain 1"/>
    <property type="match status" value="1"/>
</dbReference>
<sequence length="854" mass="94418">MWSFFSRDPAKDFAYEIGEKIEGLDGKSLWSLHEGKHKTTGALVSADVAKTSFKKIKTLRHPNILPYIDGLESDKVLYLATEPVQPLETYLKNNKDNSQQNELAISWGLHQMAKGLSFLVNDCSLIHNNVCLASIFVDRAGEWKLGGVDYMYAASGAPPPSKGLPFLEKYDPPEKAGGGRKPTEKWSTDMWGMGCLIWEVFNGTLIQISALKSPGKIAKSLIPRYCELVGANPKSRPNPAKFIELCRERGGFFNNRFVQTMLFLEEIQIKEPSEKTTFFNSLSNVLDTFPESFCKEKILPQLIHAFDYGNAGSAVLMPMFKLGKLLDTEDYQTRIVPCVVKLFSSTDRATRVKLLQQIEIFVEYLTPAVVNEKIYPNIVSGFMDTNPVVRESTIKSMLHLACKLNYKNLNEELLKHFARLQAKDDQGGIRTNTTVCLGKIACFLNPQVRQKCLSSAYLRAIKDPFPPARQAGILAMAATHQFFTLHESSIRLLPALCGLTLDPDKGVRDQAFKAIKCFLGKLEKVSEDPALLAEMERDVNIGGSEASSASGWAGWAVSGMTSLTSKLYRGKTPPAPGATATAPSKPTPGLLLFAGSTAKNPSAQPANTTAHPERTVIEASPVKETEEQRGWDEANEGWDDDDNEDWGNLEVRCDPLLPGTDFYPPQETPDDSSTPLDNQPPSSNPGGWDDTEDHWGALEEDTSQPSAIIQNDSTSPWGLADFSPVEDTKSAASYNWGEESSENTGDFFSQMLASDSKKKKKAQLSAEHTSRPVSKPSTKKELSQPKAVETSKAWDSSGWDSDKWLDNPLEASLSKEEELKKKRELRRIQMEEKRAARQAAGGKGAMKLGRKLVD</sequence>
<feature type="compositionally biased region" description="Acidic residues" evidence="5">
    <location>
        <begin position="633"/>
        <end position="647"/>
    </location>
</feature>
<dbReference type="STRING" id="283909.R7TWF0"/>
<evidence type="ECO:0000313" key="9">
    <source>
        <dbReference type="Proteomes" id="UP000014760"/>
    </source>
</evidence>
<dbReference type="Gene3D" id="1.25.10.10">
    <property type="entry name" value="Leucine-rich Repeat Variant"/>
    <property type="match status" value="1"/>
</dbReference>
<feature type="region of interest" description="Disordered" evidence="5">
    <location>
        <begin position="568"/>
        <end position="806"/>
    </location>
</feature>
<dbReference type="EMBL" id="AMQN01010613">
    <property type="status" value="NOT_ANNOTATED_CDS"/>
    <property type="molecule type" value="Genomic_DNA"/>
</dbReference>
<feature type="compositionally biased region" description="Polar residues" evidence="5">
    <location>
        <begin position="703"/>
        <end position="716"/>
    </location>
</feature>
<evidence type="ECO:0000256" key="3">
    <source>
        <dbReference type="ARBA" id="ARBA00042347"/>
    </source>
</evidence>
<reference evidence="9" key="1">
    <citation type="submission" date="2012-12" db="EMBL/GenBank/DDBJ databases">
        <authorList>
            <person name="Hellsten U."/>
            <person name="Grimwood J."/>
            <person name="Chapman J.A."/>
            <person name="Shapiro H."/>
            <person name="Aerts A."/>
            <person name="Otillar R.P."/>
            <person name="Terry A.Y."/>
            <person name="Boore J.L."/>
            <person name="Simakov O."/>
            <person name="Marletaz F."/>
            <person name="Cho S.-J."/>
            <person name="Edsinger-Gonzales E."/>
            <person name="Havlak P."/>
            <person name="Kuo D.-H."/>
            <person name="Larsson T."/>
            <person name="Lv J."/>
            <person name="Arendt D."/>
            <person name="Savage R."/>
            <person name="Osoegawa K."/>
            <person name="de Jong P."/>
            <person name="Lindberg D.R."/>
            <person name="Seaver E.C."/>
            <person name="Weisblat D.A."/>
            <person name="Putnam N.H."/>
            <person name="Grigoriev I.V."/>
            <person name="Rokhsar D.S."/>
        </authorList>
    </citation>
    <scope>NUCLEOTIDE SEQUENCE</scope>
    <source>
        <strain evidence="9">I ESC-2004</strain>
    </source>
</reference>
<dbReference type="InterPro" id="IPR000719">
    <property type="entry name" value="Prot_kinase_dom"/>
</dbReference>
<protein>
    <recommendedName>
        <fullName evidence="2">N-terminal kinase-like protein</fullName>
    </recommendedName>
    <alternativeName>
        <fullName evidence="3">SCY1-like protein 1</fullName>
    </alternativeName>
</protein>
<keyword evidence="9" id="KW-1185">Reference proteome</keyword>
<feature type="compositionally biased region" description="Polar residues" evidence="5">
    <location>
        <begin position="742"/>
        <end position="753"/>
    </location>
</feature>
<dbReference type="EMBL" id="KB308243">
    <property type="protein sequence ID" value="ELT98079.1"/>
    <property type="molecule type" value="Genomic_DNA"/>
</dbReference>
<evidence type="ECO:0000313" key="7">
    <source>
        <dbReference type="EMBL" id="ELT98079.1"/>
    </source>
</evidence>
<feature type="compositionally biased region" description="Low complexity" evidence="5">
    <location>
        <begin position="577"/>
        <end position="589"/>
    </location>
</feature>
<dbReference type="InterPro" id="IPR051177">
    <property type="entry name" value="CIK-Related_Protein"/>
</dbReference>
<evidence type="ECO:0000256" key="4">
    <source>
        <dbReference type="ARBA" id="ARBA00056114"/>
    </source>
</evidence>
<dbReference type="Pfam" id="PF00069">
    <property type="entry name" value="Pkinase"/>
    <property type="match status" value="1"/>
</dbReference>
<feature type="compositionally biased region" description="Basic and acidic residues" evidence="5">
    <location>
        <begin position="611"/>
        <end position="632"/>
    </location>
</feature>
<dbReference type="EnsemblMetazoa" id="CapteT223847">
    <property type="protein sequence ID" value="CapteP223847"/>
    <property type="gene ID" value="CapteG223847"/>
</dbReference>
<feature type="region of interest" description="Disordered" evidence="5">
    <location>
        <begin position="835"/>
        <end position="854"/>
    </location>
</feature>
<dbReference type="GO" id="GO:0005524">
    <property type="term" value="F:ATP binding"/>
    <property type="evidence" value="ECO:0007669"/>
    <property type="project" value="InterPro"/>
</dbReference>
<dbReference type="EMBL" id="AMQN01010615">
    <property type="status" value="NOT_ANNOTATED_CDS"/>
    <property type="molecule type" value="Genomic_DNA"/>
</dbReference>
<dbReference type="FunCoup" id="R7TWF0">
    <property type="interactions" value="2423"/>
</dbReference>
<dbReference type="EMBL" id="AMQN01010616">
    <property type="status" value="NOT_ANNOTATED_CDS"/>
    <property type="molecule type" value="Genomic_DNA"/>
</dbReference>
<dbReference type="PROSITE" id="PS50011">
    <property type="entry name" value="PROTEIN_KINASE_DOM"/>
    <property type="match status" value="1"/>
</dbReference>
<organism evidence="7">
    <name type="scientific">Capitella teleta</name>
    <name type="common">Polychaete worm</name>
    <dbReference type="NCBI Taxonomy" id="283909"/>
    <lineage>
        <taxon>Eukaryota</taxon>
        <taxon>Metazoa</taxon>
        <taxon>Spiralia</taxon>
        <taxon>Lophotrochozoa</taxon>
        <taxon>Annelida</taxon>
        <taxon>Polychaeta</taxon>
        <taxon>Sedentaria</taxon>
        <taxon>Scolecida</taxon>
        <taxon>Capitellidae</taxon>
        <taxon>Capitella</taxon>
    </lineage>
</organism>
<dbReference type="AlphaFoldDB" id="R7TWF0"/>
<evidence type="ECO:0000256" key="2">
    <source>
        <dbReference type="ARBA" id="ARBA00040972"/>
    </source>
</evidence>
<dbReference type="OMA" id="NDTSWAG"/>
<dbReference type="InterPro" id="IPR016024">
    <property type="entry name" value="ARM-type_fold"/>
</dbReference>
<evidence type="ECO:0000259" key="6">
    <source>
        <dbReference type="PROSITE" id="PS50011"/>
    </source>
</evidence>
<feature type="domain" description="Protein kinase" evidence="6">
    <location>
        <begin position="1"/>
        <end position="253"/>
    </location>
</feature>
<dbReference type="HOGENOM" id="CLU_010392_0_1_1"/>
<dbReference type="PANTHER" id="PTHR12984">
    <property type="entry name" value="SCY1-RELATED S/T PROTEIN KINASE-LIKE"/>
    <property type="match status" value="1"/>
</dbReference>
<dbReference type="SUPFAM" id="SSF48371">
    <property type="entry name" value="ARM repeat"/>
    <property type="match status" value="1"/>
</dbReference>
<name>R7TWF0_CAPTE</name>
<dbReference type="EMBL" id="AMQN01010614">
    <property type="status" value="NOT_ANNOTATED_CDS"/>
    <property type="molecule type" value="Genomic_DNA"/>
</dbReference>
<gene>
    <name evidence="7" type="ORF">CAPTEDRAFT_223847</name>
</gene>
<evidence type="ECO:0000313" key="8">
    <source>
        <dbReference type="EnsemblMetazoa" id="CapteP223847"/>
    </source>
</evidence>
<dbReference type="SUPFAM" id="SSF56112">
    <property type="entry name" value="Protein kinase-like (PK-like)"/>
    <property type="match status" value="1"/>
</dbReference>
<evidence type="ECO:0000256" key="1">
    <source>
        <dbReference type="ARBA" id="ARBA00038349"/>
    </source>
</evidence>
<comment type="similarity">
    <text evidence="1">Belongs to the protein kinase superfamily.</text>
</comment>
<reference evidence="8" key="3">
    <citation type="submission" date="2015-06" db="UniProtKB">
        <authorList>
            <consortium name="EnsemblMetazoa"/>
        </authorList>
    </citation>
    <scope>IDENTIFICATION</scope>
</reference>
<reference evidence="7 9" key="2">
    <citation type="journal article" date="2013" name="Nature">
        <title>Insights into bilaterian evolution from three spiralian genomes.</title>
        <authorList>
            <person name="Simakov O."/>
            <person name="Marletaz F."/>
            <person name="Cho S.J."/>
            <person name="Edsinger-Gonzales E."/>
            <person name="Havlak P."/>
            <person name="Hellsten U."/>
            <person name="Kuo D.H."/>
            <person name="Larsson T."/>
            <person name="Lv J."/>
            <person name="Arendt D."/>
            <person name="Savage R."/>
            <person name="Osoegawa K."/>
            <person name="de Jong P."/>
            <person name="Grimwood J."/>
            <person name="Chapman J.A."/>
            <person name="Shapiro H."/>
            <person name="Aerts A."/>
            <person name="Otillar R.P."/>
            <person name="Terry A.Y."/>
            <person name="Boore J.L."/>
            <person name="Grigoriev I.V."/>
            <person name="Lindberg D.R."/>
            <person name="Seaver E.C."/>
            <person name="Weisblat D.A."/>
            <person name="Putnam N.H."/>
            <person name="Rokhsar D.S."/>
        </authorList>
    </citation>
    <scope>NUCLEOTIDE SEQUENCE</scope>
    <source>
        <strain evidence="7 9">I ESC-2004</strain>
    </source>
</reference>
<proteinExistence type="inferred from homology"/>
<dbReference type="InterPro" id="IPR011009">
    <property type="entry name" value="Kinase-like_dom_sf"/>
</dbReference>
<dbReference type="InterPro" id="IPR011989">
    <property type="entry name" value="ARM-like"/>
</dbReference>